<dbReference type="STRING" id="1618336.US94_C0001G0071"/>
<proteinExistence type="predicted"/>
<dbReference type="Proteomes" id="UP000034498">
    <property type="component" value="Unassembled WGS sequence"/>
</dbReference>
<dbReference type="CDD" id="cd06533">
    <property type="entry name" value="Glyco_transf_WecG_TagA"/>
    <property type="match status" value="1"/>
</dbReference>
<dbReference type="NCBIfam" id="TIGR00696">
    <property type="entry name" value="wecG_tagA_cpsF"/>
    <property type="match status" value="1"/>
</dbReference>
<name>A0A0G0KGR8_9BACT</name>
<evidence type="ECO:0000313" key="3">
    <source>
        <dbReference type="EMBL" id="KKQ74670.1"/>
    </source>
</evidence>
<comment type="caution">
    <text evidence="3">The sequence shown here is derived from an EMBL/GenBank/DDBJ whole genome shotgun (WGS) entry which is preliminary data.</text>
</comment>
<evidence type="ECO:0000256" key="2">
    <source>
        <dbReference type="ARBA" id="ARBA00022679"/>
    </source>
</evidence>
<dbReference type="InterPro" id="IPR004629">
    <property type="entry name" value="WecG_TagA_CpsF"/>
</dbReference>
<evidence type="ECO:0000313" key="4">
    <source>
        <dbReference type="Proteomes" id="UP000034498"/>
    </source>
</evidence>
<dbReference type="GO" id="GO:0016758">
    <property type="term" value="F:hexosyltransferase activity"/>
    <property type="evidence" value="ECO:0007669"/>
    <property type="project" value="TreeGrafter"/>
</dbReference>
<keyword evidence="2 3" id="KW-0808">Transferase</keyword>
<gene>
    <name evidence="3" type="ORF">US94_C0001G0071</name>
</gene>
<organism evidence="3 4">
    <name type="scientific">Berkelbacteria bacterium GW2011_GWB1_38_5</name>
    <dbReference type="NCBI Taxonomy" id="1618336"/>
    <lineage>
        <taxon>Bacteria</taxon>
        <taxon>Candidatus Berkelbacteria</taxon>
    </lineage>
</organism>
<dbReference type="AlphaFoldDB" id="A0A0G0KGR8"/>
<keyword evidence="1" id="KW-0328">Glycosyltransferase</keyword>
<sequence length="248" mass="27987">MKISILDVKIDNLKFPQVMQKITLFLNEKKLHQIVTVNAEFIMAAQKDEEFKKVLNSADLAIPDGSGPQYAAWFLGQKIGERIPGVDLTWKIAKMASEKGYSIFLLGAAKGIAEKTAYRLKLVHSDLKIAGTYAGSPNDKKVFELLKKAKPDVLLVAFGAPRQDKFIFNLKTNFSDFGFRVSDLPKVAMGVGGTFDYIAEVVPRAPKWMRILGLEWLYRLVKQPKRIGRIYTAVIKFPLLVLFNKFFN</sequence>
<accession>A0A0G0KGR8</accession>
<evidence type="ECO:0000256" key="1">
    <source>
        <dbReference type="ARBA" id="ARBA00022676"/>
    </source>
</evidence>
<dbReference type="PANTHER" id="PTHR34136:SF1">
    <property type="entry name" value="UDP-N-ACETYL-D-MANNOSAMINURONIC ACID TRANSFERASE"/>
    <property type="match status" value="1"/>
</dbReference>
<dbReference type="Pfam" id="PF03808">
    <property type="entry name" value="Glyco_tran_WecG"/>
    <property type="match status" value="1"/>
</dbReference>
<protein>
    <submittedName>
        <fullName evidence="3">Glycosyl transferase, WecB/TagA/CpsF family</fullName>
    </submittedName>
</protein>
<dbReference type="EMBL" id="LBUX01000001">
    <property type="protein sequence ID" value="KKQ74670.1"/>
    <property type="molecule type" value="Genomic_DNA"/>
</dbReference>
<reference evidence="3 4" key="1">
    <citation type="journal article" date="2015" name="Nature">
        <title>rRNA introns, odd ribosomes, and small enigmatic genomes across a large radiation of phyla.</title>
        <authorList>
            <person name="Brown C.T."/>
            <person name="Hug L.A."/>
            <person name="Thomas B.C."/>
            <person name="Sharon I."/>
            <person name="Castelle C.J."/>
            <person name="Singh A."/>
            <person name="Wilkins M.J."/>
            <person name="Williams K.H."/>
            <person name="Banfield J.F."/>
        </authorList>
    </citation>
    <scope>NUCLEOTIDE SEQUENCE [LARGE SCALE GENOMIC DNA]</scope>
</reference>
<dbReference type="PANTHER" id="PTHR34136">
    <property type="match status" value="1"/>
</dbReference>